<dbReference type="Proteomes" id="UP000836387">
    <property type="component" value="Unassembled WGS sequence"/>
</dbReference>
<proteinExistence type="predicted"/>
<protein>
    <submittedName>
        <fullName evidence="1">Uncharacterized protein</fullName>
    </submittedName>
</protein>
<keyword evidence="2" id="KW-1185">Reference proteome</keyword>
<gene>
    <name evidence="1" type="ORF">CRV2_00001335</name>
</gene>
<reference evidence="1" key="1">
    <citation type="submission" date="2020-04" db="EMBL/GenBank/DDBJ databases">
        <authorList>
            <person name="Broberg M."/>
        </authorList>
    </citation>
    <scope>NUCLEOTIDE SEQUENCE</scope>
</reference>
<dbReference type="EMBL" id="CADEHS020000007">
    <property type="protein sequence ID" value="CAG9944171.1"/>
    <property type="molecule type" value="Genomic_DNA"/>
</dbReference>
<evidence type="ECO:0000313" key="1">
    <source>
        <dbReference type="EMBL" id="CAG9944171.1"/>
    </source>
</evidence>
<sequence length="218" mass="24116">MAPDKPPPLPLAPDRAALSNRISLLLSAQSSVLMTMNQQSSSSSSSSGAATAKRQHHHRPEEEELFRENARPNEGVGYVADAAKAKSDEAAREDRMLRGRLLGKRKDLSAGRRGARQADEDEEDDEGGRSSLGKRKRPKRVAETTQEAVEVETSSQAREDNVEQDQTEEGHIDLDDTRTNQSREPGSSDIPDHNPSTAEAQTKKKKKKRKNKNKKVQE</sequence>
<name>A0ACA9TT93_BIOOC</name>
<organism evidence="1 2">
    <name type="scientific">Clonostachys rosea f. rosea IK726</name>
    <dbReference type="NCBI Taxonomy" id="1349383"/>
    <lineage>
        <taxon>Eukaryota</taxon>
        <taxon>Fungi</taxon>
        <taxon>Dikarya</taxon>
        <taxon>Ascomycota</taxon>
        <taxon>Pezizomycotina</taxon>
        <taxon>Sordariomycetes</taxon>
        <taxon>Hypocreomycetidae</taxon>
        <taxon>Hypocreales</taxon>
        <taxon>Bionectriaceae</taxon>
        <taxon>Clonostachys</taxon>
    </lineage>
</organism>
<evidence type="ECO:0000313" key="2">
    <source>
        <dbReference type="Proteomes" id="UP000836387"/>
    </source>
</evidence>
<accession>A0ACA9TT93</accession>
<comment type="caution">
    <text evidence="1">The sequence shown here is derived from an EMBL/GenBank/DDBJ whole genome shotgun (WGS) entry which is preliminary data.</text>
</comment>
<reference evidence="1" key="2">
    <citation type="submission" date="2021-10" db="EMBL/GenBank/DDBJ databases">
        <authorList>
            <person name="Piombo E."/>
        </authorList>
    </citation>
    <scope>NUCLEOTIDE SEQUENCE</scope>
</reference>